<proteinExistence type="predicted"/>
<dbReference type="AlphaFoldDB" id="A0A3M6EGM5"/>
<dbReference type="GO" id="GO:0016757">
    <property type="term" value="F:glycosyltransferase activity"/>
    <property type="evidence" value="ECO:0007669"/>
    <property type="project" value="InterPro"/>
</dbReference>
<dbReference type="InterPro" id="IPR029044">
    <property type="entry name" value="Nucleotide-diphossugar_trans"/>
</dbReference>
<reference evidence="2 3" key="1">
    <citation type="submission" date="2018-08" db="EMBL/GenBank/DDBJ databases">
        <title>Recombination of ecologically and evolutionarily significant loci maintains genetic cohesion in the Pseudomonas syringae species complex.</title>
        <authorList>
            <person name="Dillon M."/>
            <person name="Thakur S."/>
            <person name="Almeida R.N.D."/>
            <person name="Weir B.S."/>
            <person name="Guttman D.S."/>
        </authorList>
    </citation>
    <scope>NUCLEOTIDE SEQUENCE [LARGE SCALE GENOMIC DNA]</scope>
    <source>
        <strain evidence="2 3">ICMP 7496</strain>
    </source>
</reference>
<accession>A0A3M6EGM5</accession>
<dbReference type="InterPro" id="IPR024770">
    <property type="entry name" value="TcdA/TcdB_cat"/>
</dbReference>
<comment type="caution">
    <text evidence="2">The sequence shown here is derived from an EMBL/GenBank/DDBJ whole genome shotgun (WGS) entry which is preliminary data.</text>
</comment>
<dbReference type="EMBL" id="RBUY01000241">
    <property type="protein sequence ID" value="RMV67498.1"/>
    <property type="molecule type" value="Genomic_DNA"/>
</dbReference>
<name>A0A3M6EGM5_9PSED</name>
<evidence type="ECO:0000259" key="1">
    <source>
        <dbReference type="Pfam" id="PF12919"/>
    </source>
</evidence>
<protein>
    <submittedName>
        <fullName evidence="2">Putative Insecticidal toxin protein</fullName>
    </submittedName>
</protein>
<organism evidence="2 3">
    <name type="scientific">Pseudomonas caricapapayae</name>
    <dbReference type="NCBI Taxonomy" id="46678"/>
    <lineage>
        <taxon>Bacteria</taxon>
        <taxon>Pseudomonadati</taxon>
        <taxon>Pseudomonadota</taxon>
        <taxon>Gammaproteobacteria</taxon>
        <taxon>Pseudomonadales</taxon>
        <taxon>Pseudomonadaceae</taxon>
        <taxon>Pseudomonas</taxon>
    </lineage>
</organism>
<dbReference type="SUPFAM" id="SSF53448">
    <property type="entry name" value="Nucleotide-diphospho-sugar transferases"/>
    <property type="match status" value="1"/>
</dbReference>
<dbReference type="Proteomes" id="UP000269872">
    <property type="component" value="Unassembled WGS sequence"/>
</dbReference>
<feature type="domain" description="GT44" evidence="1">
    <location>
        <begin position="36"/>
        <end position="97"/>
    </location>
</feature>
<evidence type="ECO:0000313" key="3">
    <source>
        <dbReference type="Proteomes" id="UP000269872"/>
    </source>
</evidence>
<sequence length="266" mass="29711">MKAQVSNINRTVEMTPDYKVTLYLETRTPDAYSEIEKDLKSTVVLLPDSQVFQNFKEKPLYAAYEDFRRNKQNYAFAVDVLRMHTVHELGGIYSDVDDVYAGAETGGMTPLGDQPLFAEPDEVLTLDPVHVPWELQSSVESFMVNNSSFAAHSGTSVLHNMMSEGAKRYDEAVESGNYPDPTGVNGIGLNLLWNPDPAVRIRTLSKIVGPGLFTDSLRASDAVYGDLFTRLRGVVFQGQPFTFADQMARKMPLHRHIKSGAAQTWR</sequence>
<dbReference type="Gene3D" id="3.90.550.20">
    <property type="match status" value="1"/>
</dbReference>
<evidence type="ECO:0000313" key="2">
    <source>
        <dbReference type="EMBL" id="RMV67498.1"/>
    </source>
</evidence>
<dbReference type="Pfam" id="PF12919">
    <property type="entry name" value="TcdA_TcdB"/>
    <property type="match status" value="1"/>
</dbReference>
<gene>
    <name evidence="2" type="ORF">ALP05_03059</name>
</gene>